<dbReference type="PATRIC" id="fig|1347342.6.peg.3111"/>
<evidence type="ECO:0000256" key="1">
    <source>
        <dbReference type="ARBA" id="ARBA00022676"/>
    </source>
</evidence>
<comment type="function">
    <text evidence="4">Converts 4-O-beta-D-mannopyranosyl-D-glucopyranose (Man-Glc) to mannose 1-phosphate (Man1P) and glucose.</text>
</comment>
<dbReference type="AlphaFoldDB" id="T2KRX9"/>
<keyword evidence="6" id="KW-1185">Reference proteome</keyword>
<accession>T2KRX9</accession>
<dbReference type="InterPro" id="IPR023296">
    <property type="entry name" value="Glyco_hydro_beta-prop_sf"/>
</dbReference>
<dbReference type="EC" id="2.4.1.281" evidence="4"/>
<keyword evidence="4" id="KW-0961">Cell wall biogenesis/degradation</keyword>
<dbReference type="Proteomes" id="UP000016160">
    <property type="component" value="Chromosome"/>
</dbReference>
<dbReference type="Pfam" id="PF04041">
    <property type="entry name" value="Glyco_hydro_130"/>
    <property type="match status" value="1"/>
</dbReference>
<dbReference type="STRING" id="1347342.BN863_30920"/>
<comment type="similarity">
    <text evidence="3 4">Belongs to the glycosyl hydrolase 130 family.</text>
</comment>
<dbReference type="InterPro" id="IPR028583">
    <property type="entry name" value="Man_Glc_phosphorylase"/>
</dbReference>
<dbReference type="eggNOG" id="COG2152">
    <property type="taxonomic scope" value="Bacteria"/>
</dbReference>
<gene>
    <name evidence="5" type="ORF">BN863_30920</name>
</gene>
<name>T2KRX9_FORAG</name>
<evidence type="ECO:0000256" key="3">
    <source>
        <dbReference type="ARBA" id="ARBA00024356"/>
    </source>
</evidence>
<organism evidence="5 6">
    <name type="scientific">Formosa agariphila (strain DSM 15362 / KCTC 12365 / LMG 23005 / KMM 3901 / M-2Alg 35-1)</name>
    <dbReference type="NCBI Taxonomy" id="1347342"/>
    <lineage>
        <taxon>Bacteria</taxon>
        <taxon>Pseudomonadati</taxon>
        <taxon>Bacteroidota</taxon>
        <taxon>Flavobacteriia</taxon>
        <taxon>Flavobacteriales</taxon>
        <taxon>Flavobacteriaceae</taxon>
        <taxon>Formosa</taxon>
    </lineage>
</organism>
<dbReference type="PANTHER" id="PTHR34106:SF1">
    <property type="entry name" value="1,4-BETA-MANNOSYL-N-ACETYLGLUCOSAMINE PHOSPHORYLASE"/>
    <property type="match status" value="1"/>
</dbReference>
<protein>
    <recommendedName>
        <fullName evidence="4">4-O-beta-D-mannosyl-D-glucose phosphorylase</fullName>
        <shortName evidence="4">MGP</shortName>
        <shortName evidence="4">Mannosylglucose phosphorylase</shortName>
        <ecNumber evidence="4">2.4.1.281</ecNumber>
    </recommendedName>
</protein>
<dbReference type="Gene3D" id="2.115.10.20">
    <property type="entry name" value="Glycosyl hydrolase domain, family 43"/>
    <property type="match status" value="1"/>
</dbReference>
<keyword evidence="5" id="KW-0378">Hydrolase</keyword>
<dbReference type="GO" id="GO:0071555">
    <property type="term" value="P:cell wall organization"/>
    <property type="evidence" value="ECO:0007669"/>
    <property type="project" value="UniProtKB-KW"/>
</dbReference>
<proteinExistence type="inferred from homology"/>
<reference evidence="5 6" key="1">
    <citation type="journal article" date="2013" name="Appl. Environ. Microbiol.">
        <title>The genome of the alga-associated marine flavobacterium Formosa agariphila KMM 3901T reveals a broad potential for degradation of algal polysaccharides.</title>
        <authorList>
            <person name="Mann A.J."/>
            <person name="Hahnke R.L."/>
            <person name="Huang S."/>
            <person name="Werner J."/>
            <person name="Xing P."/>
            <person name="Barbeyron T."/>
            <person name="Huettel B."/>
            <person name="Stueber K."/>
            <person name="Reinhardt R."/>
            <person name="Harder J."/>
            <person name="Gloeckner F.O."/>
            <person name="Amann R.I."/>
            <person name="Teeling H."/>
        </authorList>
    </citation>
    <scope>NUCLEOTIDE SEQUENCE [LARGE SCALE GENOMIC DNA]</scope>
    <source>
        <strain evidence="6">DSM 15362 / KCTC 12365 / LMG 23005 / KMM 3901</strain>
    </source>
</reference>
<keyword evidence="4" id="KW-0119">Carbohydrate metabolism</keyword>
<dbReference type="PANTHER" id="PTHR34106">
    <property type="entry name" value="GLYCOSIDASE"/>
    <property type="match status" value="1"/>
</dbReference>
<evidence type="ECO:0000256" key="2">
    <source>
        <dbReference type="ARBA" id="ARBA00022679"/>
    </source>
</evidence>
<sequence>MKMNYLERVEKIKSDHEKLIKTPNKELFSSNGVYSRYENPILTRNHVPLNWRYDFNQLTNPYFLERIGVNAVFNAGAIKLNNKYLLVARVEGDDRKSFFAVAESPNGTDNFKFWERPIHLPQNEEFDTNVYDMRLTQHDDGWIYGVFCSEKKDKNAPTGDTSTAVASAGIARTKDLITWERLPDLISHTGQQRNVVLFPHFIDNKYAFFTRPQDGFIDTGKGGGIGFGLSESILNAEVKEEKIVDAKTYHTIYEVKNGLGPAPIKTSKGWLNMAHGVRNTAAGLRYTLYLFMTHLDRPWEVIHKPQGHLMAPMKEERVGDVSNVLFSNGWIADDNGDVFIYYASSDTRMHVAKSNIDILVDYCINTPSDKLYSHLSVETINENIIKNESHRIDL</sequence>
<dbReference type="GO" id="GO:0016758">
    <property type="term" value="F:hexosyltransferase activity"/>
    <property type="evidence" value="ECO:0007669"/>
    <property type="project" value="UniProtKB-UniRule"/>
</dbReference>
<keyword evidence="1 4" id="KW-0328">Glycosyltransferase</keyword>
<evidence type="ECO:0000256" key="4">
    <source>
        <dbReference type="HAMAP-Rule" id="MF_00928"/>
    </source>
</evidence>
<evidence type="ECO:0000313" key="5">
    <source>
        <dbReference type="EMBL" id="CDF80804.1"/>
    </source>
</evidence>
<dbReference type="EMBL" id="HG315671">
    <property type="protein sequence ID" value="CDF80804.1"/>
    <property type="molecule type" value="Genomic_DNA"/>
</dbReference>
<dbReference type="SUPFAM" id="SSF75005">
    <property type="entry name" value="Arabinanase/levansucrase/invertase"/>
    <property type="match status" value="1"/>
</dbReference>
<dbReference type="PIRSF" id="PIRSF016202">
    <property type="entry name" value="PH1107"/>
    <property type="match status" value="1"/>
</dbReference>
<evidence type="ECO:0000313" key="6">
    <source>
        <dbReference type="Proteomes" id="UP000016160"/>
    </source>
</evidence>
<dbReference type="InterPro" id="IPR007184">
    <property type="entry name" value="Mannoside_phosphorylase"/>
</dbReference>
<dbReference type="GO" id="GO:0005975">
    <property type="term" value="P:carbohydrate metabolic process"/>
    <property type="evidence" value="ECO:0007669"/>
    <property type="project" value="UniProtKB-UniRule"/>
</dbReference>
<comment type="catalytic activity">
    <reaction evidence="4">
        <text>beta-D-mannosyl-(1-&gt;4)-D-glucose + phosphate = alpha-D-mannose 1-phosphate + D-glucose</text>
        <dbReference type="Rhea" id="RHEA:32531"/>
        <dbReference type="ChEBI" id="CHEBI:4167"/>
        <dbReference type="ChEBI" id="CHEBI:43474"/>
        <dbReference type="ChEBI" id="CHEBI:58409"/>
        <dbReference type="ChEBI" id="CHEBI:64351"/>
        <dbReference type="EC" id="2.4.1.281"/>
    </reaction>
</comment>
<dbReference type="GO" id="GO:0016798">
    <property type="term" value="F:hydrolase activity, acting on glycosyl bonds"/>
    <property type="evidence" value="ECO:0007669"/>
    <property type="project" value="UniProtKB-KW"/>
</dbReference>
<dbReference type="HAMAP" id="MF_00928">
    <property type="entry name" value="Man_Glc_phosphorylase"/>
    <property type="match status" value="1"/>
</dbReference>
<dbReference type="HOGENOM" id="CLU_046648_4_0_10"/>
<keyword evidence="5" id="KW-0326">Glycosidase</keyword>
<keyword evidence="2 4" id="KW-0808">Transferase</keyword>